<evidence type="ECO:0000313" key="2">
    <source>
        <dbReference type="Proteomes" id="UP000602510"/>
    </source>
</evidence>
<dbReference type="AlphaFoldDB" id="A0A833TLT1"/>
<accession>A0A833TLT1</accession>
<proteinExistence type="predicted"/>
<evidence type="ECO:0000313" key="1">
    <source>
        <dbReference type="EMBL" id="KAF4045565.1"/>
    </source>
</evidence>
<protein>
    <submittedName>
        <fullName evidence="1">Uncharacterized protein</fullName>
    </submittedName>
</protein>
<dbReference type="EMBL" id="WSZM01000043">
    <property type="protein sequence ID" value="KAF4045565.1"/>
    <property type="molecule type" value="Genomic_DNA"/>
</dbReference>
<gene>
    <name evidence="1" type="ORF">GN244_ATG02013</name>
</gene>
<sequence length="67" mass="7250">MTAIQLLFVSSQLLSLRSCTGVLIRSETALTVQPTSVGTSIMFRLYSVACGVAVPYRVLSRARLKST</sequence>
<dbReference type="Proteomes" id="UP000602510">
    <property type="component" value="Unassembled WGS sequence"/>
</dbReference>
<name>A0A833TLT1_PHYIN</name>
<organism evidence="1 2">
    <name type="scientific">Phytophthora infestans</name>
    <name type="common">Potato late blight agent</name>
    <name type="synonym">Botrytis infestans</name>
    <dbReference type="NCBI Taxonomy" id="4787"/>
    <lineage>
        <taxon>Eukaryota</taxon>
        <taxon>Sar</taxon>
        <taxon>Stramenopiles</taxon>
        <taxon>Oomycota</taxon>
        <taxon>Peronosporomycetes</taxon>
        <taxon>Peronosporales</taxon>
        <taxon>Peronosporaceae</taxon>
        <taxon>Phytophthora</taxon>
    </lineage>
</organism>
<reference evidence="1" key="1">
    <citation type="submission" date="2020-04" db="EMBL/GenBank/DDBJ databases">
        <title>Hybrid Assembly of Korean Phytophthora infestans isolates.</title>
        <authorList>
            <person name="Prokchorchik M."/>
            <person name="Lee Y."/>
            <person name="Seo J."/>
            <person name="Cho J.-H."/>
            <person name="Park Y.-E."/>
            <person name="Jang D.-C."/>
            <person name="Im J.-S."/>
            <person name="Choi J.-G."/>
            <person name="Park H.-J."/>
            <person name="Lee G.-B."/>
            <person name="Lee Y.-G."/>
            <person name="Hong S.-Y."/>
            <person name="Cho K."/>
            <person name="Sohn K.H."/>
        </authorList>
    </citation>
    <scope>NUCLEOTIDE SEQUENCE</scope>
    <source>
        <strain evidence="1">KR_1_A1</strain>
    </source>
</reference>
<comment type="caution">
    <text evidence="1">The sequence shown here is derived from an EMBL/GenBank/DDBJ whole genome shotgun (WGS) entry which is preliminary data.</text>
</comment>
<keyword evidence="2" id="KW-1185">Reference proteome</keyword>